<dbReference type="EMBL" id="ON887157">
    <property type="protein sequence ID" value="WBR14816.1"/>
    <property type="molecule type" value="Genomic_DNA"/>
</dbReference>
<reference evidence="2" key="1">
    <citation type="submission" date="2022-06" db="EMBL/GenBank/DDBJ databases">
        <authorList>
            <person name="Legendre M."/>
            <person name="Claverie J.-M."/>
            <person name="Alempic J.-M."/>
            <person name="Abergel C."/>
        </authorList>
    </citation>
    <scope>NUCLEOTIDE SEQUENCE</scope>
    <source>
        <strain evidence="2">Kuranda</strain>
    </source>
</reference>
<dbReference type="PANTHER" id="PTHR46586:SF3">
    <property type="entry name" value="ANKYRIN REPEAT-CONTAINING PROTEIN"/>
    <property type="match status" value="1"/>
</dbReference>
<proteinExistence type="predicted"/>
<sequence length="630" mass="66844">MPRRRGRKAVSIRASPLLSDLPNEILMHILEFISCIEATAALSLVDHRWHALINSERATDRWACSGPATDRSRLDDAAAAAGHIRCLEYLGIGAGIGARDAANEAAANGRLHVLRWMNRVSCAWRSAQVVASAAAGGHLDCLDYALANGCAVSIEALVEAARNGHAEAMRHIYAVGDRQRDGRDRSSSKVQIAAAASGHLDCLECAFSYESARDPYVALVATKGGHLDCLAYAFQSGCVLTKRVTNAAAKRGHLACLAFAHANGCLCNIYTVDLAARGGHAECLDYLLGTAKCLSDSETWVAVVTTGNIACLQTMTAHNAAPSRDTRYRMCSAAIEYGHAHVLAWIIAHLGDFVDQSHLAARLGRLDCLRVISATGPTSTGDGSISAAAAGGHIACVDFLHAAGFPVDKRVCASAARGGHLECLSYLRRTLKCPWDEGACVGAASGGHLDCLIYLHENGCPWAHATVVAAIRAGRVDCLTYALGSGCPHDAYAACVEAITCNGAPCLDALCEAGAPLDQDLLAKAIRSGDTKLVGVLVRRQCPRGGVTCYEARDCPRPRMLCFLYKSGFPWGPSRKIAGHTQNSVRAMVAQPPPFVRPSDEWAKKAKRGRAKAKAKRRASDGMMIASIAL</sequence>
<dbReference type="InterPro" id="IPR052050">
    <property type="entry name" value="SecEffector_AnkRepeat"/>
</dbReference>
<dbReference type="PROSITE" id="PS50181">
    <property type="entry name" value="FBOX"/>
    <property type="match status" value="1"/>
</dbReference>
<dbReference type="InterPro" id="IPR036770">
    <property type="entry name" value="Ankyrin_rpt-contain_sf"/>
</dbReference>
<accession>A0AA95ENH4</accession>
<feature type="domain" description="F-box" evidence="1">
    <location>
        <begin position="15"/>
        <end position="65"/>
    </location>
</feature>
<dbReference type="SUPFAM" id="SSF48403">
    <property type="entry name" value="Ankyrin repeat"/>
    <property type="match status" value="2"/>
</dbReference>
<name>A0AA95ENH4_9VIRU</name>
<dbReference type="InterPro" id="IPR036047">
    <property type="entry name" value="F-box-like_dom_sf"/>
</dbReference>
<dbReference type="PANTHER" id="PTHR46586">
    <property type="entry name" value="ANKYRIN REPEAT-CONTAINING PROTEIN"/>
    <property type="match status" value="1"/>
</dbReference>
<organism evidence="2 3">
    <name type="scientific">Pandoravirus kuranda</name>
    <dbReference type="NCBI Taxonomy" id="3019033"/>
    <lineage>
        <taxon>Viruses</taxon>
        <taxon>Pandoravirus</taxon>
    </lineage>
</organism>
<dbReference type="SUPFAM" id="SSF140860">
    <property type="entry name" value="Pseudo ankyrin repeat-like"/>
    <property type="match status" value="1"/>
</dbReference>
<dbReference type="SUPFAM" id="SSF81383">
    <property type="entry name" value="F-box domain"/>
    <property type="match status" value="1"/>
</dbReference>
<gene>
    <name evidence="2" type="ORF">pkur_cds_642</name>
</gene>
<evidence type="ECO:0000313" key="3">
    <source>
        <dbReference type="Proteomes" id="UP001185135"/>
    </source>
</evidence>
<dbReference type="Gene3D" id="1.25.40.20">
    <property type="entry name" value="Ankyrin repeat-containing domain"/>
    <property type="match status" value="2"/>
</dbReference>
<evidence type="ECO:0000313" key="2">
    <source>
        <dbReference type="EMBL" id="WBR14816.1"/>
    </source>
</evidence>
<protein>
    <submittedName>
        <fullName evidence="2">Ankyrin repeat protein</fullName>
    </submittedName>
</protein>
<dbReference type="Pfam" id="PF00646">
    <property type="entry name" value="F-box"/>
    <property type="match status" value="1"/>
</dbReference>
<dbReference type="Proteomes" id="UP001185135">
    <property type="component" value="Segment"/>
</dbReference>
<dbReference type="InterPro" id="IPR001810">
    <property type="entry name" value="F-box_dom"/>
</dbReference>
<dbReference type="CDD" id="cd09917">
    <property type="entry name" value="F-box_SF"/>
    <property type="match status" value="1"/>
</dbReference>
<evidence type="ECO:0000259" key="1">
    <source>
        <dbReference type="PROSITE" id="PS50181"/>
    </source>
</evidence>